<accession>A0A8H5BEU1</accession>
<comment type="caution">
    <text evidence="2">The sequence shown here is derived from an EMBL/GenBank/DDBJ whole genome shotgun (WGS) entry which is preliminary data.</text>
</comment>
<gene>
    <name evidence="2" type="ORF">D9619_002117</name>
</gene>
<dbReference type="Pfam" id="PF12680">
    <property type="entry name" value="SnoaL_2"/>
    <property type="match status" value="1"/>
</dbReference>
<feature type="domain" description="SnoaL-like" evidence="1">
    <location>
        <begin position="28"/>
        <end position="118"/>
    </location>
</feature>
<evidence type="ECO:0000313" key="2">
    <source>
        <dbReference type="EMBL" id="KAF5320887.1"/>
    </source>
</evidence>
<proteinExistence type="predicted"/>
<protein>
    <recommendedName>
        <fullName evidence="1">SnoaL-like domain-containing protein</fullName>
    </recommendedName>
</protein>
<dbReference type="InterPro" id="IPR032710">
    <property type="entry name" value="NTF2-like_dom_sf"/>
</dbReference>
<evidence type="ECO:0000313" key="3">
    <source>
        <dbReference type="Proteomes" id="UP000567179"/>
    </source>
</evidence>
<dbReference type="AlphaFoldDB" id="A0A8H5BEU1"/>
<dbReference type="InterPro" id="IPR037401">
    <property type="entry name" value="SnoaL-like"/>
</dbReference>
<organism evidence="2 3">
    <name type="scientific">Psilocybe cf. subviscida</name>
    <dbReference type="NCBI Taxonomy" id="2480587"/>
    <lineage>
        <taxon>Eukaryota</taxon>
        <taxon>Fungi</taxon>
        <taxon>Dikarya</taxon>
        <taxon>Basidiomycota</taxon>
        <taxon>Agaricomycotina</taxon>
        <taxon>Agaricomycetes</taxon>
        <taxon>Agaricomycetidae</taxon>
        <taxon>Agaricales</taxon>
        <taxon>Agaricineae</taxon>
        <taxon>Strophariaceae</taxon>
        <taxon>Psilocybe</taxon>
    </lineage>
</organism>
<name>A0A8H5BEU1_9AGAR</name>
<dbReference type="EMBL" id="JAACJJ010000028">
    <property type="protein sequence ID" value="KAF5320887.1"/>
    <property type="molecule type" value="Genomic_DNA"/>
</dbReference>
<dbReference type="Gene3D" id="3.10.450.50">
    <property type="match status" value="1"/>
</dbReference>
<dbReference type="OrthoDB" id="3758478at2759"/>
<dbReference type="Proteomes" id="UP000567179">
    <property type="component" value="Unassembled WGS sequence"/>
</dbReference>
<keyword evidence="3" id="KW-1185">Reference proteome</keyword>
<evidence type="ECO:0000259" key="1">
    <source>
        <dbReference type="Pfam" id="PF12680"/>
    </source>
</evidence>
<dbReference type="SUPFAM" id="SSF54427">
    <property type="entry name" value="NTF2-like"/>
    <property type="match status" value="1"/>
</dbReference>
<sequence length="172" mass="19115">MSADTETAINYNFQIPATPSRYLRAFLAYAKALEDWNVDATIACFDDSLVHRILPASLGRPAREKEAYADFWKDVPALFGENKFVLTIHEVIESGHKLAVHCSSKSVSARGTPYANEYSLFIHYVPLPAGIDPYSPLGEGEQLPKMKLVKEFVDSQFSASFFAKEGGTYGVR</sequence>
<reference evidence="2 3" key="1">
    <citation type="journal article" date="2020" name="ISME J.">
        <title>Uncovering the hidden diversity of litter-decomposition mechanisms in mushroom-forming fungi.</title>
        <authorList>
            <person name="Floudas D."/>
            <person name="Bentzer J."/>
            <person name="Ahren D."/>
            <person name="Johansson T."/>
            <person name="Persson P."/>
            <person name="Tunlid A."/>
        </authorList>
    </citation>
    <scope>NUCLEOTIDE SEQUENCE [LARGE SCALE GENOMIC DNA]</scope>
    <source>
        <strain evidence="2 3">CBS 101986</strain>
    </source>
</reference>